<dbReference type="InterPro" id="IPR014001">
    <property type="entry name" value="Helicase_ATP-bd"/>
</dbReference>
<organism evidence="5 6">
    <name type="scientific">Acinetobacter soli</name>
    <dbReference type="NCBI Taxonomy" id="487316"/>
    <lineage>
        <taxon>Bacteria</taxon>
        <taxon>Pseudomonadati</taxon>
        <taxon>Pseudomonadota</taxon>
        <taxon>Gammaproteobacteria</taxon>
        <taxon>Moraxellales</taxon>
        <taxon>Moraxellaceae</taxon>
        <taxon>Acinetobacter</taxon>
    </lineage>
</organism>
<dbReference type="RefSeq" id="WP_310864727.1">
    <property type="nucleotide sequence ID" value="NZ_CP134206.1"/>
</dbReference>
<dbReference type="InterPro" id="IPR027417">
    <property type="entry name" value="P-loop_NTPase"/>
</dbReference>
<keyword evidence="2" id="KW-0067">ATP-binding</keyword>
<gene>
    <name evidence="5" type="ORF">RHP80_12980</name>
</gene>
<dbReference type="InterPro" id="IPR001650">
    <property type="entry name" value="Helicase_C-like"/>
</dbReference>
<dbReference type="Gene3D" id="3.40.50.300">
    <property type="entry name" value="P-loop containing nucleotide triphosphate hydrolases"/>
    <property type="match status" value="2"/>
</dbReference>
<proteinExistence type="predicted"/>
<name>A0AB38YUW2_9GAMM</name>
<keyword evidence="5" id="KW-0378">Hydrolase</keyword>
<sequence>MSNLPKKQEYFLNTIEKISDKVNLVHGVNIVRANTGLGKSTYALQDLTKDNKIILCCPTIAQVKQCEIDYGHREDIHFIHGEKGIPAKNLKKLCKHNIVITYDQFSRIAPYTNAKTILVIDECQKLYSAGNFRDKAIYPILSSIKKNLYDKVVLLTATLTEPLFEQLDLHVSQYFHLQKNQNLTRNLTIQSYPEENKFNGLMAICDRLKAIKKDGGKKIVFIRLNDIAKSKQIKRYLEKQEYNVMLINREEMSQKKCAEMLSLAKLDAKYEVVLCTSIMDEAINLNNMDDEVDSVHIMGQHAHPEEITQFIGRMRQASPPIFIHLSRGISTGKINCQKVHQQHITDLKNSFSKFHKYLQHEVLDLLKKDKFLGFENLISSKLDRVKSCNSLTNDVFECKGFMLDGNDICINTPSMAGKAYAYDLTACYSNVDYVKHRLALLLPNARIIAKKSKDKLSTDLASELEACADELRKTQKQVIPEIMADMIEKVESNSDTLITFLKAHNTQGINLYDKAEKPVHYEVFIKMGKLSEQLGNMVDISDAVANDRINDVARLSYHYKLHPIVHSLMVNLSKKIPKANYGHHKYTYAELTELMNEWLKLSSANRSIIALLNEYPLPYIEISPMNELVFNAGGSIRFLKKYCHVQVLNSKKAHEQKKIIFKSLCAFGYVFTEVPASYVSKFITVDDIEYDAKSGRKRHKTKKMTGLDWDNECTSSD</sequence>
<evidence type="ECO:0000313" key="5">
    <source>
        <dbReference type="EMBL" id="WND05103.1"/>
    </source>
</evidence>
<evidence type="ECO:0000259" key="3">
    <source>
        <dbReference type="PROSITE" id="PS51192"/>
    </source>
</evidence>
<evidence type="ECO:0000256" key="1">
    <source>
        <dbReference type="ARBA" id="ARBA00022741"/>
    </source>
</evidence>
<feature type="domain" description="Helicase ATP-binding" evidence="3">
    <location>
        <begin position="20"/>
        <end position="177"/>
    </location>
</feature>
<dbReference type="PROSITE" id="PS51194">
    <property type="entry name" value="HELICASE_CTER"/>
    <property type="match status" value="1"/>
</dbReference>
<dbReference type="InterPro" id="IPR011545">
    <property type="entry name" value="DEAD/DEAH_box_helicase_dom"/>
</dbReference>
<keyword evidence="1" id="KW-0547">Nucleotide-binding</keyword>
<keyword evidence="5" id="KW-0347">Helicase</keyword>
<dbReference type="SUPFAM" id="SSF52540">
    <property type="entry name" value="P-loop containing nucleoside triphosphate hydrolases"/>
    <property type="match status" value="1"/>
</dbReference>
<dbReference type="GO" id="GO:0004386">
    <property type="term" value="F:helicase activity"/>
    <property type="evidence" value="ECO:0007669"/>
    <property type="project" value="UniProtKB-KW"/>
</dbReference>
<dbReference type="PROSITE" id="PS51192">
    <property type="entry name" value="HELICASE_ATP_BIND_1"/>
    <property type="match status" value="1"/>
</dbReference>
<protein>
    <submittedName>
        <fullName evidence="5">Helicase-related protein</fullName>
    </submittedName>
</protein>
<feature type="domain" description="Helicase C-terminal" evidence="4">
    <location>
        <begin position="203"/>
        <end position="378"/>
    </location>
</feature>
<dbReference type="Pfam" id="PF00271">
    <property type="entry name" value="Helicase_C"/>
    <property type="match status" value="1"/>
</dbReference>
<evidence type="ECO:0000256" key="2">
    <source>
        <dbReference type="ARBA" id="ARBA00022840"/>
    </source>
</evidence>
<evidence type="ECO:0000313" key="6">
    <source>
        <dbReference type="Proteomes" id="UP001256400"/>
    </source>
</evidence>
<dbReference type="Pfam" id="PF00270">
    <property type="entry name" value="DEAD"/>
    <property type="match status" value="1"/>
</dbReference>
<accession>A0AB38YUW2</accession>
<reference evidence="5" key="1">
    <citation type="submission" date="2023-09" db="EMBL/GenBank/DDBJ databases">
        <title>Acinetobacter soli.</title>
        <authorList>
            <person name="Kim B."/>
            <person name="Kim D."/>
            <person name="Park D."/>
        </authorList>
    </citation>
    <scope>NUCLEOTIDE SEQUENCE</scope>
    <source>
        <strain evidence="5">2023.05</strain>
    </source>
</reference>
<evidence type="ECO:0000259" key="4">
    <source>
        <dbReference type="PROSITE" id="PS51194"/>
    </source>
</evidence>
<dbReference type="GO" id="GO:0003676">
    <property type="term" value="F:nucleic acid binding"/>
    <property type="evidence" value="ECO:0007669"/>
    <property type="project" value="InterPro"/>
</dbReference>
<dbReference type="AlphaFoldDB" id="A0AB38YUW2"/>
<dbReference type="GO" id="GO:0005524">
    <property type="term" value="F:ATP binding"/>
    <property type="evidence" value="ECO:0007669"/>
    <property type="project" value="UniProtKB-KW"/>
</dbReference>
<dbReference type="EMBL" id="CP134206">
    <property type="protein sequence ID" value="WND05103.1"/>
    <property type="molecule type" value="Genomic_DNA"/>
</dbReference>
<dbReference type="Proteomes" id="UP001256400">
    <property type="component" value="Chromosome"/>
</dbReference>